<dbReference type="EMBL" id="OZ020113">
    <property type="protein sequence ID" value="CAK9266166.1"/>
    <property type="molecule type" value="Genomic_DNA"/>
</dbReference>
<reference evidence="2" key="1">
    <citation type="submission" date="2024-02" db="EMBL/GenBank/DDBJ databases">
        <authorList>
            <consortium name="ELIXIR-Norway"/>
            <consortium name="Elixir Norway"/>
        </authorList>
    </citation>
    <scope>NUCLEOTIDE SEQUENCE</scope>
</reference>
<organism evidence="2 3">
    <name type="scientific">Sphagnum jensenii</name>
    <dbReference type="NCBI Taxonomy" id="128206"/>
    <lineage>
        <taxon>Eukaryota</taxon>
        <taxon>Viridiplantae</taxon>
        <taxon>Streptophyta</taxon>
        <taxon>Embryophyta</taxon>
        <taxon>Bryophyta</taxon>
        <taxon>Sphagnophytina</taxon>
        <taxon>Sphagnopsida</taxon>
        <taxon>Sphagnales</taxon>
        <taxon>Sphagnaceae</taxon>
        <taxon>Sphagnum</taxon>
    </lineage>
</organism>
<feature type="coiled-coil region" evidence="1">
    <location>
        <begin position="142"/>
        <end position="169"/>
    </location>
</feature>
<keyword evidence="1" id="KW-0175">Coiled coil</keyword>
<evidence type="ECO:0000256" key="1">
    <source>
        <dbReference type="SAM" id="Coils"/>
    </source>
</evidence>
<gene>
    <name evidence="2" type="ORF">CSSPJE1EN1_LOCUS11644</name>
</gene>
<protein>
    <submittedName>
        <fullName evidence="2">Uncharacterized protein</fullName>
    </submittedName>
</protein>
<sequence>MFPLYQHHSFIATLAPLQKKFTLLKSQLELKTYDLSLFEGQAEQSEHHKLADAVVSLTSEFQNENKELVKKDEEHQEYLKTVEAFKKSLKDHGQDRENQLQALEKEIKPVAHCCHNYEYYNAGSGTAHEKLIMEKDAAIQEMQALGIELSASQQQITKLEEAIGEVEAKVRESALRLQEVGEMTIGTLTTKLTSVYWIVVNCFIHLFCLIPPIELILPHISGDTSNM</sequence>
<evidence type="ECO:0000313" key="3">
    <source>
        <dbReference type="Proteomes" id="UP001497444"/>
    </source>
</evidence>
<name>A0ABP0WH18_9BRYO</name>
<accession>A0ABP0WH18</accession>
<keyword evidence="3" id="KW-1185">Reference proteome</keyword>
<proteinExistence type="predicted"/>
<dbReference type="Proteomes" id="UP001497444">
    <property type="component" value="Chromosome 18"/>
</dbReference>
<evidence type="ECO:0000313" key="2">
    <source>
        <dbReference type="EMBL" id="CAK9266166.1"/>
    </source>
</evidence>